<dbReference type="PANTHER" id="PTHR43794:SF11">
    <property type="entry name" value="AMIDOHYDROLASE-RELATED DOMAIN-CONTAINING PROTEIN"/>
    <property type="match status" value="1"/>
</dbReference>
<dbReference type="SUPFAM" id="SSF51556">
    <property type="entry name" value="Metallo-dependent hydrolases"/>
    <property type="match status" value="1"/>
</dbReference>
<dbReference type="PANTHER" id="PTHR43794">
    <property type="entry name" value="AMINOHYDROLASE SSNA-RELATED"/>
    <property type="match status" value="1"/>
</dbReference>
<dbReference type="InterPro" id="IPR011059">
    <property type="entry name" value="Metal-dep_hydrolase_composite"/>
</dbReference>
<dbReference type="InterPro" id="IPR032466">
    <property type="entry name" value="Metal_Hydrolase"/>
</dbReference>
<dbReference type="PROSITE" id="PS51257">
    <property type="entry name" value="PROKAR_LIPOPROTEIN"/>
    <property type="match status" value="1"/>
</dbReference>
<comment type="caution">
    <text evidence="6">The sequence shown here is derived from an EMBL/GenBank/DDBJ whole genome shotgun (WGS) entry which is preliminary data.</text>
</comment>
<evidence type="ECO:0000256" key="2">
    <source>
        <dbReference type="ARBA" id="ARBA00022801"/>
    </source>
</evidence>
<dbReference type="Gene3D" id="2.30.40.10">
    <property type="entry name" value="Urease, subunit C, domain 1"/>
    <property type="match status" value="1"/>
</dbReference>
<keyword evidence="4" id="KW-0732">Signal</keyword>
<keyword evidence="7" id="KW-1185">Reference proteome</keyword>
<dbReference type="Proteomes" id="UP001577047">
    <property type="component" value="Unassembled WGS sequence"/>
</dbReference>
<dbReference type="SUPFAM" id="SSF51338">
    <property type="entry name" value="Composite domain of metallo-dependent hydrolases"/>
    <property type="match status" value="1"/>
</dbReference>
<reference evidence="6 7" key="1">
    <citation type="submission" date="2024-09" db="EMBL/GenBank/DDBJ databases">
        <authorList>
            <person name="Fullem K."/>
        </authorList>
    </citation>
    <scope>NUCLEOTIDE SEQUENCE [LARGE SCALE GENOMIC DNA]</scope>
    <source>
        <strain evidence="7">K1(2024)</strain>
    </source>
</reference>
<evidence type="ECO:0000313" key="6">
    <source>
        <dbReference type="EMBL" id="MFB3801910.1"/>
    </source>
</evidence>
<dbReference type="InterPro" id="IPR028974">
    <property type="entry name" value="TSP_type-3_rpt"/>
</dbReference>
<evidence type="ECO:0000256" key="4">
    <source>
        <dbReference type="SAM" id="SignalP"/>
    </source>
</evidence>
<dbReference type="InterPro" id="IPR006680">
    <property type="entry name" value="Amidohydro-rel"/>
</dbReference>
<dbReference type="InterPro" id="IPR050287">
    <property type="entry name" value="MTA/SAH_deaminase"/>
</dbReference>
<organism evidence="6 7">
    <name type="scientific">Pseudomonas boreofloridensis</name>
    <dbReference type="NCBI Taxonomy" id="3064348"/>
    <lineage>
        <taxon>Bacteria</taxon>
        <taxon>Pseudomonadati</taxon>
        <taxon>Pseudomonadota</taxon>
        <taxon>Gammaproteobacteria</taxon>
        <taxon>Pseudomonadales</taxon>
        <taxon>Pseudomonadaceae</taxon>
        <taxon>Pseudomonas</taxon>
    </lineage>
</organism>
<dbReference type="Gene3D" id="3.20.20.140">
    <property type="entry name" value="Metal-dependent hydrolases"/>
    <property type="match status" value="1"/>
</dbReference>
<evidence type="ECO:0000313" key="7">
    <source>
        <dbReference type="Proteomes" id="UP001577047"/>
    </source>
</evidence>
<name>A0ABV4ZBA5_9PSED</name>
<comment type="similarity">
    <text evidence="1">Belongs to the metallo-dependent hydrolases superfamily. ATZ/TRZ family.</text>
</comment>
<evidence type="ECO:0000256" key="1">
    <source>
        <dbReference type="ARBA" id="ARBA00006745"/>
    </source>
</evidence>
<protein>
    <submittedName>
        <fullName evidence="6">Amidohydrolase family protein</fullName>
    </submittedName>
</protein>
<feature type="region of interest" description="Disordered" evidence="3">
    <location>
        <begin position="521"/>
        <end position="573"/>
    </location>
</feature>
<feature type="chain" id="PRO_5046515409" evidence="4">
    <location>
        <begin position="20"/>
        <end position="573"/>
    </location>
</feature>
<dbReference type="RefSeq" id="WP_304484636.1">
    <property type="nucleotide sequence ID" value="NZ_JAUQOQ010000011.1"/>
</dbReference>
<accession>A0ABV4ZBA5</accession>
<feature type="domain" description="Amidohydrolase-related" evidence="5">
    <location>
        <begin position="308"/>
        <end position="453"/>
    </location>
</feature>
<dbReference type="Pfam" id="PF01979">
    <property type="entry name" value="Amidohydro_1"/>
    <property type="match status" value="1"/>
</dbReference>
<sequence length="573" mass="61453">MLTKLCTIMMCFFVVSLMGCVGQQGGREGSMRSLISPGSVACEPLPAPTNRCDVLRMGAAAARDYTVAADILTPEGVLRDGAIHVSDGKITAVGCKAQMPDATLINCRGQLLTPGLINAHDHLTFNNIAPGGDPGALTHYAHCNNPLNAFADRRCAAYRFDRRNEWRKGLNAKVQIPTITQDKSTEALLWNELRHVMAGTTTVAGSGGTQGLVRNPDRLELMEDPLSDRAVRYATFPLGDFNQEQGLTDSCDYPAVVGTEVLDSLTFLPHVAEGIDAQSHNEVLCLSGRGVSPESRGVDTLAPSTSFIHAIAVTEQDVAAMAKAKASVVWSPRSNISLYGNTAPVTLFKDAGVNIALATDWTPSGSINLFKELQCAASYNQDYLAGYFSSRDLWQMTTENAARALGLGQRLGKVAVGYEADFAVIHPKLPDDPYASVINADSSDVVLTVRSGQALYGDSATLDSWLVGRCEAMGEVCGSPKSVCLEKTGRTFAQLQRSNAHSYPLTLCDASALQPSCVPSRFGQYSGQRTDDDRDGDGVPDARDNCPDIFNPPRPMEGKTQLDVCNAAERVPR</sequence>
<gene>
    <name evidence="6" type="ORF">ACE1YR_15995</name>
</gene>
<dbReference type="EMBL" id="JBHFXX010000014">
    <property type="protein sequence ID" value="MFB3801910.1"/>
    <property type="molecule type" value="Genomic_DNA"/>
</dbReference>
<feature type="signal peptide" evidence="4">
    <location>
        <begin position="1"/>
        <end position="19"/>
    </location>
</feature>
<evidence type="ECO:0000259" key="5">
    <source>
        <dbReference type="Pfam" id="PF01979"/>
    </source>
</evidence>
<feature type="compositionally biased region" description="Basic and acidic residues" evidence="3">
    <location>
        <begin position="529"/>
        <end position="546"/>
    </location>
</feature>
<proteinExistence type="inferred from homology"/>
<keyword evidence="2" id="KW-0378">Hydrolase</keyword>
<dbReference type="Gene3D" id="4.10.1080.10">
    <property type="entry name" value="TSP type-3 repeat"/>
    <property type="match status" value="1"/>
</dbReference>
<evidence type="ECO:0000256" key="3">
    <source>
        <dbReference type="SAM" id="MobiDB-lite"/>
    </source>
</evidence>